<accession>A0A365MYL2</accession>
<dbReference type="PANTHER" id="PTHR45649">
    <property type="entry name" value="AMINO-ACID PERMEASE BAT1"/>
    <property type="match status" value="1"/>
</dbReference>
<feature type="transmembrane region" description="Helical" evidence="7">
    <location>
        <begin position="328"/>
        <end position="348"/>
    </location>
</feature>
<keyword evidence="4 7" id="KW-1133">Transmembrane helix</keyword>
<protein>
    <recommendedName>
        <fullName evidence="10">Choline transport protein</fullName>
    </recommendedName>
</protein>
<dbReference type="PANTHER" id="PTHR45649:SF27">
    <property type="entry name" value="CHOLINE TRANSPORTER (EUROFUNG)"/>
    <property type="match status" value="1"/>
</dbReference>
<evidence type="ECO:0000313" key="8">
    <source>
        <dbReference type="EMBL" id="RBA13532.1"/>
    </source>
</evidence>
<organism evidence="8 9">
    <name type="scientific">Gibberella intermedia</name>
    <name type="common">Bulb rot disease fungus</name>
    <name type="synonym">Fusarium proliferatum</name>
    <dbReference type="NCBI Taxonomy" id="948311"/>
    <lineage>
        <taxon>Eukaryota</taxon>
        <taxon>Fungi</taxon>
        <taxon>Dikarya</taxon>
        <taxon>Ascomycota</taxon>
        <taxon>Pezizomycotina</taxon>
        <taxon>Sordariomycetes</taxon>
        <taxon>Hypocreomycetidae</taxon>
        <taxon>Hypocreales</taxon>
        <taxon>Nectriaceae</taxon>
        <taxon>Fusarium</taxon>
        <taxon>Fusarium fujikuroi species complex</taxon>
    </lineage>
</organism>
<dbReference type="InterPro" id="IPR002293">
    <property type="entry name" value="AA/rel_permease1"/>
</dbReference>
<evidence type="ECO:0000313" key="9">
    <source>
        <dbReference type="Proteomes" id="UP000251714"/>
    </source>
</evidence>
<dbReference type="PIRSF" id="PIRSF006060">
    <property type="entry name" value="AA_transporter"/>
    <property type="match status" value="1"/>
</dbReference>
<keyword evidence="2" id="KW-0813">Transport</keyword>
<feature type="transmembrane region" description="Helical" evidence="7">
    <location>
        <begin position="379"/>
        <end position="399"/>
    </location>
</feature>
<evidence type="ECO:0008006" key="10">
    <source>
        <dbReference type="Google" id="ProtNLM"/>
    </source>
</evidence>
<feature type="transmembrane region" description="Helical" evidence="7">
    <location>
        <begin position="475"/>
        <end position="496"/>
    </location>
</feature>
<reference evidence="8 9" key="1">
    <citation type="submission" date="2017-12" db="EMBL/GenBank/DDBJ databases">
        <title>Genome sequence of the mycotoxigenic crop pathogen Fusarium proliferatum, strain ITEM 2341 from Date Palm.</title>
        <authorList>
            <person name="Almiman B.F."/>
            <person name="Shittu T.A."/>
            <person name="Muthumeenakshi S."/>
            <person name="Baroncelli R."/>
            <person name="Sreenivasaprasada S."/>
        </authorList>
    </citation>
    <scope>NUCLEOTIDE SEQUENCE [LARGE SCALE GENOMIC DNA]</scope>
    <source>
        <strain evidence="8 9">ITEM 2341</strain>
    </source>
</reference>
<evidence type="ECO:0000256" key="4">
    <source>
        <dbReference type="ARBA" id="ARBA00022989"/>
    </source>
</evidence>
<evidence type="ECO:0000256" key="3">
    <source>
        <dbReference type="ARBA" id="ARBA00022692"/>
    </source>
</evidence>
<evidence type="ECO:0000256" key="5">
    <source>
        <dbReference type="ARBA" id="ARBA00023136"/>
    </source>
</evidence>
<dbReference type="Pfam" id="PF13520">
    <property type="entry name" value="AA_permease_2"/>
    <property type="match status" value="1"/>
</dbReference>
<gene>
    <name evidence="8" type="ORF">FPRO05_02325</name>
</gene>
<dbReference type="Gene3D" id="1.20.1740.10">
    <property type="entry name" value="Amino acid/polyamine transporter I"/>
    <property type="match status" value="1"/>
</dbReference>
<keyword evidence="5 7" id="KW-0472">Membrane</keyword>
<dbReference type="EMBL" id="PKMI01000028">
    <property type="protein sequence ID" value="RBA13532.1"/>
    <property type="molecule type" value="Genomic_DNA"/>
</dbReference>
<evidence type="ECO:0000256" key="2">
    <source>
        <dbReference type="ARBA" id="ARBA00022448"/>
    </source>
</evidence>
<keyword evidence="3 7" id="KW-0812">Transmembrane</keyword>
<evidence type="ECO:0000256" key="1">
    <source>
        <dbReference type="ARBA" id="ARBA00004141"/>
    </source>
</evidence>
<name>A0A365MYL2_GIBIN</name>
<feature type="region of interest" description="Disordered" evidence="6">
    <location>
        <begin position="1"/>
        <end position="23"/>
    </location>
</feature>
<comment type="subcellular location">
    <subcellularLocation>
        <location evidence="1">Membrane</location>
        <topology evidence="1">Multi-pass membrane protein</topology>
    </subcellularLocation>
</comment>
<dbReference type="Proteomes" id="UP000251714">
    <property type="component" value="Unassembled WGS sequence"/>
</dbReference>
<feature type="transmembrane region" description="Helical" evidence="7">
    <location>
        <begin position="163"/>
        <end position="183"/>
    </location>
</feature>
<dbReference type="GO" id="GO:0022857">
    <property type="term" value="F:transmembrane transporter activity"/>
    <property type="evidence" value="ECO:0007669"/>
    <property type="project" value="InterPro"/>
</dbReference>
<feature type="transmembrane region" description="Helical" evidence="7">
    <location>
        <begin position="405"/>
        <end position="423"/>
    </location>
</feature>
<feature type="transmembrane region" description="Helical" evidence="7">
    <location>
        <begin position="195"/>
        <end position="215"/>
    </location>
</feature>
<feature type="transmembrane region" description="Helical" evidence="7">
    <location>
        <begin position="235"/>
        <end position="255"/>
    </location>
</feature>
<dbReference type="AlphaFoldDB" id="A0A365MYL2"/>
<proteinExistence type="predicted"/>
<feature type="transmembrane region" description="Helical" evidence="7">
    <location>
        <begin position="276"/>
        <end position="298"/>
    </location>
</feature>
<feature type="transmembrane region" description="Helical" evidence="7">
    <location>
        <begin position="119"/>
        <end position="143"/>
    </location>
</feature>
<dbReference type="GO" id="GO:0016020">
    <property type="term" value="C:membrane"/>
    <property type="evidence" value="ECO:0007669"/>
    <property type="project" value="UniProtKB-SubCell"/>
</dbReference>
<feature type="compositionally biased region" description="Basic and acidic residues" evidence="6">
    <location>
        <begin position="1"/>
        <end position="13"/>
    </location>
</feature>
<evidence type="ECO:0000256" key="6">
    <source>
        <dbReference type="SAM" id="MobiDB-lite"/>
    </source>
</evidence>
<feature type="transmembrane region" description="Helical" evidence="7">
    <location>
        <begin position="38"/>
        <end position="57"/>
    </location>
</feature>
<feature type="transmembrane region" description="Helical" evidence="7">
    <location>
        <begin position="77"/>
        <end position="107"/>
    </location>
</feature>
<feature type="transmembrane region" description="Helical" evidence="7">
    <location>
        <begin position="444"/>
        <end position="469"/>
    </location>
</feature>
<sequence>MEENKSPGKKHPDSTATSDNHDGCSVVAEHTQEVPVSFGLLSLTGLGIIIGVVWPASGGSIQVAIFNGGSPGVLYEFIVVSLFYFFVAASLAELASAMPSSAGVYYWASITPGKRFGRIVGFFAGWWNYLAWICGAASMAAIWSNSIIQIYALKHPDYIVKEVHVFVVFVISTWLACLSVCYAGRAMPLLNQFGIYWLLIGLLITIVVLVAVPLRSGGSGHATSSFVWLEWQADLGYPNIIVFLGGMLNGAYSVGCPAAVSHLAEEIPRPQRNVPLAMGLQVITGFISGFSYLIALMYSTHSYDRIFTSPFPLAEIYLQATGSADGTICLLILMQICIGLSIIGLYITSGRTLWALSRDGATPWPSVFSKFNLRFDAPINATMASAVLVTLMGCIYVASQTAFNAIIGSFVLMSSSAYTAAILPHLLTGRRNVVYGPIRMGRKLGLVVNAIASAYMVIAFVIYCLPFSLPVTAKNMNYACLVWGGSTLLLGIYWLWKGRHGYTGPIREGHS</sequence>
<evidence type="ECO:0000256" key="7">
    <source>
        <dbReference type="SAM" id="Phobius"/>
    </source>
</evidence>
<comment type="caution">
    <text evidence="8">The sequence shown here is derived from an EMBL/GenBank/DDBJ whole genome shotgun (WGS) entry which is preliminary data.</text>
</comment>